<dbReference type="EMBL" id="LJQF01000172">
    <property type="protein sequence ID" value="KPX12832.1"/>
    <property type="molecule type" value="Genomic_DNA"/>
</dbReference>
<dbReference type="Gene3D" id="2.40.100.20">
    <property type="match status" value="1"/>
</dbReference>
<gene>
    <name evidence="4" type="ORF">ALO73_200164</name>
</gene>
<dbReference type="Pfam" id="PF18050">
    <property type="entry name" value="Cyclophil_like2"/>
    <property type="match status" value="1"/>
</dbReference>
<evidence type="ECO:0000313" key="4">
    <source>
        <dbReference type="EMBL" id="KPX12832.1"/>
    </source>
</evidence>
<evidence type="ECO:0000313" key="5">
    <source>
        <dbReference type="Proteomes" id="UP000050345"/>
    </source>
</evidence>
<organism evidence="4 5">
    <name type="scientific">Pseudomonas syringae pv. daphniphylli</name>
    <dbReference type="NCBI Taxonomy" id="264455"/>
    <lineage>
        <taxon>Bacteria</taxon>
        <taxon>Pseudomonadati</taxon>
        <taxon>Pseudomonadota</taxon>
        <taxon>Gammaproteobacteria</taxon>
        <taxon>Pseudomonadales</taxon>
        <taxon>Pseudomonadaceae</taxon>
        <taxon>Pseudomonas</taxon>
        <taxon>Pseudomonas syringae</taxon>
    </lineage>
</organism>
<keyword evidence="2" id="KW-0732">Signal</keyword>
<feature type="region of interest" description="Disordered" evidence="1">
    <location>
        <begin position="31"/>
        <end position="51"/>
    </location>
</feature>
<protein>
    <submittedName>
        <fullName evidence="4">Cupin</fullName>
    </submittedName>
</protein>
<comment type="caution">
    <text evidence="4">The sequence shown here is derived from an EMBL/GenBank/DDBJ whole genome shotgun (WGS) entry which is preliminary data.</text>
</comment>
<dbReference type="AlphaFoldDB" id="A0A9X0H455"/>
<feature type="domain" description="Cyclophilin-like" evidence="3">
    <location>
        <begin position="56"/>
        <end position="166"/>
    </location>
</feature>
<feature type="chain" id="PRO_5040945822" evidence="2">
    <location>
        <begin position="29"/>
        <end position="170"/>
    </location>
</feature>
<proteinExistence type="predicted"/>
<dbReference type="InterPro" id="IPR029000">
    <property type="entry name" value="Cyclophilin-like_dom_sf"/>
</dbReference>
<evidence type="ECO:0000256" key="1">
    <source>
        <dbReference type="SAM" id="MobiDB-lite"/>
    </source>
</evidence>
<sequence>MTRNPAKTALSFALWLFFCLLFGSAAFAEGPDGVTSGSPERAVRSQSPGSPMKIRITANGKSILATLADNSSARDFTSLLPITLNMHDLFEREKAAALPRPISTDGPRSSSYAVGEVILWSPGPDIAVFYRHDGKTIPAPGSILIATVDVGVEMFDTPGRVKVTVELADD</sequence>
<dbReference type="InterPro" id="IPR041183">
    <property type="entry name" value="Cyclophilin-like"/>
</dbReference>
<evidence type="ECO:0000256" key="2">
    <source>
        <dbReference type="SAM" id="SignalP"/>
    </source>
</evidence>
<feature type="signal peptide" evidence="2">
    <location>
        <begin position="1"/>
        <end position="28"/>
    </location>
</feature>
<dbReference type="Proteomes" id="UP000050345">
    <property type="component" value="Unassembled WGS sequence"/>
</dbReference>
<accession>A0A9X0H455</accession>
<dbReference type="SUPFAM" id="SSF50891">
    <property type="entry name" value="Cyclophilin-like"/>
    <property type="match status" value="1"/>
</dbReference>
<evidence type="ECO:0000259" key="3">
    <source>
        <dbReference type="Pfam" id="PF18050"/>
    </source>
</evidence>
<reference evidence="4 5" key="1">
    <citation type="submission" date="2015-09" db="EMBL/GenBank/DDBJ databases">
        <title>Genome announcement of multiple Pseudomonas syringae strains.</title>
        <authorList>
            <person name="Thakur S."/>
            <person name="Wang P.W."/>
            <person name="Gong Y."/>
            <person name="Weir B.S."/>
            <person name="Guttman D.S."/>
        </authorList>
    </citation>
    <scope>NUCLEOTIDE SEQUENCE [LARGE SCALE GENOMIC DNA]</scope>
    <source>
        <strain evidence="4 5">ICMP9757</strain>
    </source>
</reference>
<name>A0A9X0H455_PSESX</name>